<proteinExistence type="predicted"/>
<dbReference type="STRING" id="38654.A0A1U7S9C4"/>
<dbReference type="RefSeq" id="XP_006037148.1">
    <property type="nucleotide sequence ID" value="XM_006037086.3"/>
</dbReference>
<dbReference type="InterPro" id="IPR036322">
    <property type="entry name" value="WD40_repeat_dom_sf"/>
</dbReference>
<organism evidence="5 6">
    <name type="scientific">Alligator sinensis</name>
    <name type="common">Chinese alligator</name>
    <dbReference type="NCBI Taxonomy" id="38654"/>
    <lineage>
        <taxon>Eukaryota</taxon>
        <taxon>Metazoa</taxon>
        <taxon>Chordata</taxon>
        <taxon>Craniata</taxon>
        <taxon>Vertebrata</taxon>
        <taxon>Euteleostomi</taxon>
        <taxon>Archelosauria</taxon>
        <taxon>Archosauria</taxon>
        <taxon>Crocodylia</taxon>
        <taxon>Alligatoridae</taxon>
        <taxon>Alligatorinae</taxon>
        <taxon>Alligator</taxon>
    </lineage>
</organism>
<keyword evidence="1 3" id="KW-0853">WD repeat</keyword>
<dbReference type="PROSITE" id="PS50294">
    <property type="entry name" value="WD_REPEATS_REGION"/>
    <property type="match status" value="1"/>
</dbReference>
<feature type="repeat" description="WD" evidence="3">
    <location>
        <begin position="132"/>
        <end position="174"/>
    </location>
</feature>
<dbReference type="InterPro" id="IPR001680">
    <property type="entry name" value="WD40_rpt"/>
</dbReference>
<evidence type="ECO:0000256" key="2">
    <source>
        <dbReference type="ARBA" id="ARBA00022737"/>
    </source>
</evidence>
<dbReference type="AlphaFoldDB" id="A0A1U7S9C4"/>
<evidence type="ECO:0000256" key="3">
    <source>
        <dbReference type="PROSITE-ProRule" id="PRU00221"/>
    </source>
</evidence>
<dbReference type="eggNOG" id="ENOG502QQ86">
    <property type="taxonomic scope" value="Eukaryota"/>
</dbReference>
<dbReference type="CTD" id="348793"/>
<dbReference type="InterPro" id="IPR042453">
    <property type="entry name" value="WDR53"/>
</dbReference>
<dbReference type="PANTHER" id="PTHR44666:SF1">
    <property type="entry name" value="WD REPEAT-CONTAINING PROTEIN 53"/>
    <property type="match status" value="1"/>
</dbReference>
<evidence type="ECO:0000313" key="5">
    <source>
        <dbReference type="Proteomes" id="UP000189705"/>
    </source>
</evidence>
<dbReference type="Pfam" id="PF00400">
    <property type="entry name" value="WD40"/>
    <property type="match status" value="2"/>
</dbReference>
<keyword evidence="2" id="KW-0677">Repeat</keyword>
<sequence length="355" mass="38795">MAVKWTDGHSSSILCLNVNKEGLIASGAEAGELAIWNEEGIPLGQIQLQKADDITCVTFSPTCPSRLYTSHGETISLLDVRCLKGPIECFHVNEEEINCLSVNDTDSVLAAADDSGAIKVIDLENKKVSRSLRRHSNICSSVAFRPQRPQSLVSCGLDMKVMLWNLQKARPLWTTTLQDCEAEEVEQQSAGQFFNPPLAHSLSVAACGNIFVCGAEDGKIRIFRVTGVKCEQELGFKGHSLGVSQVLFLPETYWLLSGGNDGKVLLWDINSEVGKQQKSPVKSIHRRKTRAPASTRRAGKPSAVVTNEHAKILPKLSIEHGEKVNWISCADFKGSKRVLVADQSSSITVYPLTEP</sequence>
<dbReference type="InterPro" id="IPR019775">
    <property type="entry name" value="WD40_repeat_CS"/>
</dbReference>
<evidence type="ECO:0000313" key="6">
    <source>
        <dbReference type="RefSeq" id="XP_006037148.1"/>
    </source>
</evidence>
<dbReference type="PROSITE" id="PS00678">
    <property type="entry name" value="WD_REPEATS_1"/>
    <property type="match status" value="2"/>
</dbReference>
<evidence type="ECO:0000256" key="1">
    <source>
        <dbReference type="ARBA" id="ARBA00022574"/>
    </source>
</evidence>
<dbReference type="Gene3D" id="2.130.10.10">
    <property type="entry name" value="YVTN repeat-like/Quinoprotein amine dehydrogenase"/>
    <property type="match status" value="2"/>
</dbReference>
<dbReference type="Proteomes" id="UP000189705">
    <property type="component" value="Unplaced"/>
</dbReference>
<dbReference type="GeneID" id="102386232"/>
<dbReference type="SUPFAM" id="SSF50978">
    <property type="entry name" value="WD40 repeat-like"/>
    <property type="match status" value="1"/>
</dbReference>
<dbReference type="OrthoDB" id="2161379at2759"/>
<evidence type="ECO:0000256" key="4">
    <source>
        <dbReference type="SAM" id="MobiDB-lite"/>
    </source>
</evidence>
<accession>A0A1U7S9C4</accession>
<dbReference type="KEGG" id="asn:102386232"/>
<dbReference type="InParanoid" id="A0A1U7S9C4"/>
<keyword evidence="5" id="KW-1185">Reference proteome</keyword>
<dbReference type="InterPro" id="IPR015943">
    <property type="entry name" value="WD40/YVTN_repeat-like_dom_sf"/>
</dbReference>
<feature type="repeat" description="WD" evidence="3">
    <location>
        <begin position="236"/>
        <end position="271"/>
    </location>
</feature>
<reference evidence="6" key="1">
    <citation type="submission" date="2025-08" db="UniProtKB">
        <authorList>
            <consortium name="RefSeq"/>
        </authorList>
    </citation>
    <scope>IDENTIFICATION</scope>
</reference>
<dbReference type="SMART" id="SM00320">
    <property type="entry name" value="WD40"/>
    <property type="match status" value="7"/>
</dbReference>
<gene>
    <name evidence="6" type="primary">WDR53</name>
</gene>
<name>A0A1U7S9C4_ALLSI</name>
<dbReference type="PANTHER" id="PTHR44666">
    <property type="entry name" value="WD REPEAT-CONTAINING PROTEIN 53"/>
    <property type="match status" value="1"/>
</dbReference>
<feature type="region of interest" description="Disordered" evidence="4">
    <location>
        <begin position="278"/>
        <end position="301"/>
    </location>
</feature>
<protein>
    <submittedName>
        <fullName evidence="6">WD repeat-containing protein 53 isoform X1</fullName>
    </submittedName>
</protein>
<dbReference type="PROSITE" id="PS50082">
    <property type="entry name" value="WD_REPEATS_2"/>
    <property type="match status" value="2"/>
</dbReference>